<comment type="caution">
    <text evidence="2">The sequence shown here is derived from an EMBL/GenBank/DDBJ whole genome shotgun (WGS) entry which is preliminary data.</text>
</comment>
<dbReference type="EMBL" id="CAJVQB010077529">
    <property type="protein sequence ID" value="CAG8844911.1"/>
    <property type="molecule type" value="Genomic_DNA"/>
</dbReference>
<evidence type="ECO:0000313" key="2">
    <source>
        <dbReference type="EMBL" id="CAG8844911.1"/>
    </source>
</evidence>
<evidence type="ECO:0000256" key="1">
    <source>
        <dbReference type="SAM" id="MobiDB-lite"/>
    </source>
</evidence>
<reference evidence="2 3" key="1">
    <citation type="submission" date="2021-06" db="EMBL/GenBank/DDBJ databases">
        <authorList>
            <person name="Kallberg Y."/>
            <person name="Tangrot J."/>
            <person name="Rosling A."/>
        </authorList>
    </citation>
    <scope>NUCLEOTIDE SEQUENCE [LARGE SCALE GENOMIC DNA]</scope>
    <source>
        <strain evidence="2 3">120-4 pot B 10/14</strain>
    </source>
</reference>
<feature type="region of interest" description="Disordered" evidence="1">
    <location>
        <begin position="119"/>
        <end position="138"/>
    </location>
</feature>
<proteinExistence type="predicted"/>
<dbReference type="Proteomes" id="UP000789901">
    <property type="component" value="Unassembled WGS sequence"/>
</dbReference>
<organism evidence="2 3">
    <name type="scientific">Gigaspora margarita</name>
    <dbReference type="NCBI Taxonomy" id="4874"/>
    <lineage>
        <taxon>Eukaryota</taxon>
        <taxon>Fungi</taxon>
        <taxon>Fungi incertae sedis</taxon>
        <taxon>Mucoromycota</taxon>
        <taxon>Glomeromycotina</taxon>
        <taxon>Glomeromycetes</taxon>
        <taxon>Diversisporales</taxon>
        <taxon>Gigasporaceae</taxon>
        <taxon>Gigaspora</taxon>
    </lineage>
</organism>
<feature type="non-terminal residue" evidence="2">
    <location>
        <position position="155"/>
    </location>
</feature>
<feature type="non-terminal residue" evidence="2">
    <location>
        <position position="1"/>
    </location>
</feature>
<gene>
    <name evidence="2" type="ORF">GMARGA_LOCUS37360</name>
</gene>
<name>A0ABN7X088_GIGMA</name>
<keyword evidence="3" id="KW-1185">Reference proteome</keyword>
<evidence type="ECO:0000313" key="3">
    <source>
        <dbReference type="Proteomes" id="UP000789901"/>
    </source>
</evidence>
<protein>
    <submittedName>
        <fullName evidence="2">25414_t:CDS:1</fullName>
    </submittedName>
</protein>
<sequence length="155" mass="18496">GYEAKWQEIESQLYGKTQDQKEAIREEIIRNLTRKKTKKTLYEACRKNNTMQQVLTLWLDLSWNLFYENIWKPRCETVIAWEKSIGIGRKAKRESKSRSTEVKSKRILKERKKILELERLEGKGAPSSNTSSQEKKRWKMDQLRLKCLEKFITKG</sequence>
<accession>A0ABN7X088</accession>